<organism evidence="1">
    <name type="scientific">Manihot esculenta</name>
    <name type="common">Cassava</name>
    <name type="synonym">Jatropha manihot</name>
    <dbReference type="NCBI Taxonomy" id="3983"/>
    <lineage>
        <taxon>Eukaryota</taxon>
        <taxon>Viridiplantae</taxon>
        <taxon>Streptophyta</taxon>
        <taxon>Embryophyta</taxon>
        <taxon>Tracheophyta</taxon>
        <taxon>Spermatophyta</taxon>
        <taxon>Magnoliopsida</taxon>
        <taxon>eudicotyledons</taxon>
        <taxon>Gunneridae</taxon>
        <taxon>Pentapetalae</taxon>
        <taxon>rosids</taxon>
        <taxon>fabids</taxon>
        <taxon>Malpighiales</taxon>
        <taxon>Euphorbiaceae</taxon>
        <taxon>Crotonoideae</taxon>
        <taxon>Manihoteae</taxon>
        <taxon>Manihot</taxon>
    </lineage>
</organism>
<gene>
    <name evidence="1" type="ORF">MANES_12G069900</name>
</gene>
<proteinExistence type="predicted"/>
<reference evidence="1" key="1">
    <citation type="submission" date="2016-02" db="EMBL/GenBank/DDBJ databases">
        <title>WGS assembly of Manihot esculenta.</title>
        <authorList>
            <person name="Bredeson J.V."/>
            <person name="Prochnik S.E."/>
            <person name="Lyons J.B."/>
            <person name="Schmutz J."/>
            <person name="Grimwood J."/>
            <person name="Vrebalov J."/>
            <person name="Bart R.S."/>
            <person name="Amuge T."/>
            <person name="Ferguson M.E."/>
            <person name="Green R."/>
            <person name="Putnam N."/>
            <person name="Stites J."/>
            <person name="Rounsley S."/>
            <person name="Rokhsar D.S."/>
        </authorList>
    </citation>
    <scope>NUCLEOTIDE SEQUENCE [LARGE SCALE GENOMIC DNA]</scope>
    <source>
        <tissue evidence="1">Leaf</tissue>
    </source>
</reference>
<protein>
    <submittedName>
        <fullName evidence="1">Uncharacterized protein</fullName>
    </submittedName>
</protein>
<accession>A0A2C9UUC2</accession>
<evidence type="ECO:0000313" key="1">
    <source>
        <dbReference type="EMBL" id="OAY35071.1"/>
    </source>
</evidence>
<dbReference type="EMBL" id="CM004398">
    <property type="protein sequence ID" value="OAY35071.1"/>
    <property type="molecule type" value="Genomic_DNA"/>
</dbReference>
<dbReference type="AlphaFoldDB" id="A0A2C9UUC2"/>
<name>A0A2C9UUC2_MANES</name>
<sequence length="39" mass="4216">MHRDPIIPSDTHTAPHIGHTNLVGLNVVPSKSLAIHLEP</sequence>